<accession>A0A6J7WSR4</accession>
<organism evidence="1">
    <name type="scientific">uncultured Caudovirales phage</name>
    <dbReference type="NCBI Taxonomy" id="2100421"/>
    <lineage>
        <taxon>Viruses</taxon>
        <taxon>Duplodnaviria</taxon>
        <taxon>Heunggongvirae</taxon>
        <taxon>Uroviricota</taxon>
        <taxon>Caudoviricetes</taxon>
        <taxon>Peduoviridae</taxon>
        <taxon>Maltschvirus</taxon>
        <taxon>Maltschvirus maltsch</taxon>
    </lineage>
</organism>
<gene>
    <name evidence="1" type="ORF">UFOVP240_39</name>
</gene>
<proteinExistence type="predicted"/>
<sequence>MNERIIELADKAVEDISSGPWNISDEFCIKFAELIVRECAGLLEKEAESSHDEGTDTYNILLKESNWMKRYFGVEE</sequence>
<reference evidence="1" key="1">
    <citation type="submission" date="2020-05" db="EMBL/GenBank/DDBJ databases">
        <authorList>
            <person name="Chiriac C."/>
            <person name="Salcher M."/>
            <person name="Ghai R."/>
            <person name="Kavagutti S V."/>
        </authorList>
    </citation>
    <scope>NUCLEOTIDE SEQUENCE</scope>
</reference>
<evidence type="ECO:0000313" key="1">
    <source>
        <dbReference type="EMBL" id="CAB5220810.1"/>
    </source>
</evidence>
<name>A0A6J7WSR4_9CAUD</name>
<protein>
    <submittedName>
        <fullName evidence="1">Uncharacterized protein</fullName>
    </submittedName>
</protein>
<dbReference type="EMBL" id="LR798293">
    <property type="protein sequence ID" value="CAB5220810.1"/>
    <property type="molecule type" value="Genomic_DNA"/>
</dbReference>